<reference evidence="4 5" key="1">
    <citation type="journal article" date="2023" name="BMC Biol.">
        <title>The compact genome of the sponge Oopsacas minuta (Hexactinellida) is lacking key metazoan core genes.</title>
        <authorList>
            <person name="Santini S."/>
            <person name="Schenkelaars Q."/>
            <person name="Jourda C."/>
            <person name="Duchesne M."/>
            <person name="Belahbib H."/>
            <person name="Rocher C."/>
            <person name="Selva M."/>
            <person name="Riesgo A."/>
            <person name="Vervoort M."/>
            <person name="Leys S.P."/>
            <person name="Kodjabachian L."/>
            <person name="Le Bivic A."/>
            <person name="Borchiellini C."/>
            <person name="Claverie J.M."/>
            <person name="Renard E."/>
        </authorList>
    </citation>
    <scope>NUCLEOTIDE SEQUENCE [LARGE SCALE GENOMIC DNA]</scope>
    <source>
        <strain evidence="4">SPO-2</strain>
    </source>
</reference>
<dbReference type="InterPro" id="IPR036770">
    <property type="entry name" value="Ankyrin_rpt-contain_sf"/>
</dbReference>
<comment type="caution">
    <text evidence="4">The sequence shown here is derived from an EMBL/GenBank/DDBJ whole genome shotgun (WGS) entry which is preliminary data.</text>
</comment>
<dbReference type="Proteomes" id="UP001165289">
    <property type="component" value="Unassembled WGS sequence"/>
</dbReference>
<dbReference type="SMART" id="SM00248">
    <property type="entry name" value="ANK"/>
    <property type="match status" value="3"/>
</dbReference>
<evidence type="ECO:0000313" key="5">
    <source>
        <dbReference type="Proteomes" id="UP001165289"/>
    </source>
</evidence>
<dbReference type="InterPro" id="IPR002110">
    <property type="entry name" value="Ankyrin_rpt"/>
</dbReference>
<organism evidence="4 5">
    <name type="scientific">Oopsacas minuta</name>
    <dbReference type="NCBI Taxonomy" id="111878"/>
    <lineage>
        <taxon>Eukaryota</taxon>
        <taxon>Metazoa</taxon>
        <taxon>Porifera</taxon>
        <taxon>Hexactinellida</taxon>
        <taxon>Hexasterophora</taxon>
        <taxon>Lyssacinosida</taxon>
        <taxon>Leucopsacidae</taxon>
        <taxon>Oopsacas</taxon>
    </lineage>
</organism>
<feature type="repeat" description="ANK" evidence="3">
    <location>
        <begin position="83"/>
        <end position="115"/>
    </location>
</feature>
<evidence type="ECO:0000256" key="2">
    <source>
        <dbReference type="ARBA" id="ARBA00023043"/>
    </source>
</evidence>
<gene>
    <name evidence="4" type="ORF">LOD99_12564</name>
</gene>
<dbReference type="PRINTS" id="PR01415">
    <property type="entry name" value="ANKYRIN"/>
</dbReference>
<dbReference type="Gene3D" id="1.25.40.20">
    <property type="entry name" value="Ankyrin repeat-containing domain"/>
    <property type="match status" value="1"/>
</dbReference>
<proteinExistence type="predicted"/>
<keyword evidence="1" id="KW-0677">Repeat</keyword>
<dbReference type="GO" id="GO:0005737">
    <property type="term" value="C:cytoplasm"/>
    <property type="evidence" value="ECO:0007669"/>
    <property type="project" value="TreeGrafter"/>
</dbReference>
<evidence type="ECO:0000256" key="3">
    <source>
        <dbReference type="PROSITE-ProRule" id="PRU00023"/>
    </source>
</evidence>
<accession>A0AAV7JCF9</accession>
<sequence length="214" mass="23739">MAGSIDNDRDDEIWDSMAVAHSEYWMQEDNKPLKKQLSTSQLNSLTQEQAEELLLEAGENGDTDSIRHIHSIFPSIINSRDSDGYTALHRAAYNGHKQAIELLLDCGADINNRTMDGWQPLHCACKWNKTSAVEVLLQNGADPNSQSAGGLTPLHMAASNNQSRDIMSILLMHSATDCNIVSSSCDTAHQVALRYGNLGYLFEIKEKCLDFSFH</sequence>
<dbReference type="SUPFAM" id="SSF48403">
    <property type="entry name" value="Ankyrin repeat"/>
    <property type="match status" value="1"/>
</dbReference>
<feature type="repeat" description="ANK" evidence="3">
    <location>
        <begin position="116"/>
        <end position="148"/>
    </location>
</feature>
<dbReference type="PANTHER" id="PTHR24198:SF165">
    <property type="entry name" value="ANKYRIN REPEAT-CONTAINING PROTEIN-RELATED"/>
    <property type="match status" value="1"/>
</dbReference>
<feature type="repeat" description="ANK" evidence="3">
    <location>
        <begin position="149"/>
        <end position="183"/>
    </location>
</feature>
<keyword evidence="2 3" id="KW-0040">ANK repeat</keyword>
<dbReference type="Pfam" id="PF12796">
    <property type="entry name" value="Ank_2"/>
    <property type="match status" value="1"/>
</dbReference>
<keyword evidence="5" id="KW-1185">Reference proteome</keyword>
<evidence type="ECO:0000313" key="4">
    <source>
        <dbReference type="EMBL" id="KAI6646443.1"/>
    </source>
</evidence>
<dbReference type="Pfam" id="PF00023">
    <property type="entry name" value="Ank"/>
    <property type="match status" value="1"/>
</dbReference>
<protein>
    <submittedName>
        <fullName evidence="4">Ankyrin repeat domain-containing protein 49-like</fullName>
    </submittedName>
</protein>
<evidence type="ECO:0000256" key="1">
    <source>
        <dbReference type="ARBA" id="ARBA00022737"/>
    </source>
</evidence>
<dbReference type="PANTHER" id="PTHR24198">
    <property type="entry name" value="ANKYRIN REPEAT AND PROTEIN KINASE DOMAIN-CONTAINING PROTEIN"/>
    <property type="match status" value="1"/>
</dbReference>
<dbReference type="PROSITE" id="PS50088">
    <property type="entry name" value="ANK_REPEAT"/>
    <property type="match status" value="3"/>
</dbReference>
<dbReference type="PROSITE" id="PS50297">
    <property type="entry name" value="ANK_REP_REGION"/>
    <property type="match status" value="3"/>
</dbReference>
<dbReference type="AlphaFoldDB" id="A0AAV7JCF9"/>
<name>A0AAV7JCF9_9METZ</name>
<dbReference type="EMBL" id="JAKMXF010000354">
    <property type="protein sequence ID" value="KAI6646443.1"/>
    <property type="molecule type" value="Genomic_DNA"/>
</dbReference>